<keyword evidence="2" id="KW-1185">Reference proteome</keyword>
<comment type="caution">
    <text evidence="1">The sequence shown here is derived from an EMBL/GenBank/DDBJ whole genome shotgun (WGS) entry which is preliminary data.</text>
</comment>
<dbReference type="AlphaFoldDB" id="A0A6N6JLS4"/>
<sequence>MDPNLETPAFPADPKDPEPSWIEILQNAFDGVSAPDQTIEEVFDHFERMP</sequence>
<name>A0A6N6JLS4_9RHOB</name>
<reference evidence="1 2" key="1">
    <citation type="submission" date="2019-12" db="EMBL/GenBank/DDBJ databases">
        <title>Litoreibacter badius sp. nov., a novel bacteriochlorophyll a-containing bacterium in the genus Litoreibacter.</title>
        <authorList>
            <person name="Kanamuro M."/>
            <person name="Takabe Y."/>
            <person name="Mori K."/>
            <person name="Takaichi S."/>
            <person name="Hanada S."/>
        </authorList>
    </citation>
    <scope>NUCLEOTIDE SEQUENCE [LARGE SCALE GENOMIC DNA]</scope>
    <source>
        <strain evidence="1 2">K6</strain>
    </source>
</reference>
<dbReference type="RefSeq" id="WP_159809087.1">
    <property type="nucleotide sequence ID" value="NZ_BLJE01000004.1"/>
</dbReference>
<gene>
    <name evidence="1" type="ORF">KIN_33020</name>
</gene>
<accession>A0A6N6JLS4</accession>
<evidence type="ECO:0000313" key="2">
    <source>
        <dbReference type="Proteomes" id="UP000436822"/>
    </source>
</evidence>
<protein>
    <submittedName>
        <fullName evidence="1">Uncharacterized protein</fullName>
    </submittedName>
</protein>
<proteinExistence type="predicted"/>
<dbReference type="EMBL" id="BLJE01000004">
    <property type="protein sequence ID" value="GFE66228.1"/>
    <property type="molecule type" value="Genomic_DNA"/>
</dbReference>
<dbReference type="Proteomes" id="UP000436822">
    <property type="component" value="Unassembled WGS sequence"/>
</dbReference>
<evidence type="ECO:0000313" key="1">
    <source>
        <dbReference type="EMBL" id="GFE66228.1"/>
    </source>
</evidence>
<organism evidence="1 2">
    <name type="scientific">Litoreibacter roseus</name>
    <dbReference type="NCBI Taxonomy" id="2601869"/>
    <lineage>
        <taxon>Bacteria</taxon>
        <taxon>Pseudomonadati</taxon>
        <taxon>Pseudomonadota</taxon>
        <taxon>Alphaproteobacteria</taxon>
        <taxon>Rhodobacterales</taxon>
        <taxon>Roseobacteraceae</taxon>
        <taxon>Litoreibacter</taxon>
    </lineage>
</organism>